<feature type="domain" description="RNA polymerase sigma-70 region 2" evidence="5">
    <location>
        <begin position="22"/>
        <end position="86"/>
    </location>
</feature>
<sequence length="179" mass="21389">MENLSVAGVMAKEKREEILSELMHEYGDDLKRIAFLYLNDLTESEDIMQEVFITCFHQLHTFKGDSSYKTWLIRITINKCKDYKKRWSFRNIYYRKSVPELVLMSYDHSYQQDGELIEFISQLSPKYKEVLILHYYEDMTMNEISKILSLSINTIKSRLLRAKEALHKKLERNERDGSI</sequence>
<comment type="similarity">
    <text evidence="1">Belongs to the sigma-70 factor family. ECF subfamily.</text>
</comment>
<dbReference type="InterPro" id="IPR013249">
    <property type="entry name" value="RNA_pol_sigma70_r4_t2"/>
</dbReference>
<dbReference type="SUPFAM" id="SSF88659">
    <property type="entry name" value="Sigma3 and sigma4 domains of RNA polymerase sigma factors"/>
    <property type="match status" value="1"/>
</dbReference>
<gene>
    <name evidence="7" type="ORF">D3873_00530</name>
</gene>
<dbReference type="EMBL" id="CP032418">
    <property type="protein sequence ID" value="AYC28427.1"/>
    <property type="molecule type" value="Genomic_DNA"/>
</dbReference>
<reference evidence="8" key="1">
    <citation type="submission" date="2018-09" db="EMBL/GenBank/DDBJ databases">
        <authorList>
            <person name="Zhu H."/>
        </authorList>
    </citation>
    <scope>NUCLEOTIDE SEQUENCE [LARGE SCALE GENOMIC DNA]</scope>
    <source>
        <strain evidence="8">K2R23-3</strain>
    </source>
</reference>
<evidence type="ECO:0000256" key="2">
    <source>
        <dbReference type="ARBA" id="ARBA00023015"/>
    </source>
</evidence>
<keyword evidence="8" id="KW-1185">Reference proteome</keyword>
<dbReference type="Pfam" id="PF04542">
    <property type="entry name" value="Sigma70_r2"/>
    <property type="match status" value="1"/>
</dbReference>
<dbReference type="GO" id="GO:0016987">
    <property type="term" value="F:sigma factor activity"/>
    <property type="evidence" value="ECO:0007669"/>
    <property type="project" value="UniProtKB-KW"/>
</dbReference>
<dbReference type="CDD" id="cd06171">
    <property type="entry name" value="Sigma70_r4"/>
    <property type="match status" value="1"/>
</dbReference>
<dbReference type="Proteomes" id="UP000265725">
    <property type="component" value="Chromosome"/>
</dbReference>
<dbReference type="GO" id="GO:0003677">
    <property type="term" value="F:DNA binding"/>
    <property type="evidence" value="ECO:0007669"/>
    <property type="project" value="InterPro"/>
</dbReference>
<dbReference type="Gene3D" id="1.10.10.10">
    <property type="entry name" value="Winged helix-like DNA-binding domain superfamily/Winged helix DNA-binding domain"/>
    <property type="match status" value="1"/>
</dbReference>
<evidence type="ECO:0000313" key="8">
    <source>
        <dbReference type="Proteomes" id="UP000265725"/>
    </source>
</evidence>
<dbReference type="NCBIfam" id="TIGR02937">
    <property type="entry name" value="sigma70-ECF"/>
    <property type="match status" value="1"/>
</dbReference>
<evidence type="ECO:0000256" key="4">
    <source>
        <dbReference type="ARBA" id="ARBA00023163"/>
    </source>
</evidence>
<evidence type="ECO:0000259" key="5">
    <source>
        <dbReference type="Pfam" id="PF04542"/>
    </source>
</evidence>
<evidence type="ECO:0000259" key="6">
    <source>
        <dbReference type="Pfam" id="PF08281"/>
    </source>
</evidence>
<dbReference type="InterPro" id="IPR013325">
    <property type="entry name" value="RNA_pol_sigma_r2"/>
</dbReference>
<dbReference type="Pfam" id="PF08281">
    <property type="entry name" value="Sigma70_r4_2"/>
    <property type="match status" value="1"/>
</dbReference>
<dbReference type="Gene3D" id="1.10.1740.10">
    <property type="match status" value="1"/>
</dbReference>
<keyword evidence="4" id="KW-0804">Transcription</keyword>
<proteinExistence type="inferred from homology"/>
<dbReference type="InterPro" id="IPR007627">
    <property type="entry name" value="RNA_pol_sigma70_r2"/>
</dbReference>
<dbReference type="RefSeq" id="WP_119882172.1">
    <property type="nucleotide sequence ID" value="NZ_CP032418.1"/>
</dbReference>
<evidence type="ECO:0000256" key="3">
    <source>
        <dbReference type="ARBA" id="ARBA00023082"/>
    </source>
</evidence>
<evidence type="ECO:0000313" key="7">
    <source>
        <dbReference type="EMBL" id="AYC28427.1"/>
    </source>
</evidence>
<dbReference type="KEGG" id="paek:D3873_00530"/>
<accession>A0A385YR06</accession>
<name>A0A385YR06_9BACL</name>
<dbReference type="InterPro" id="IPR014284">
    <property type="entry name" value="RNA_pol_sigma-70_dom"/>
</dbReference>
<organism evidence="7 8">
    <name type="scientific">Paenisporosarcina cavernae</name>
    <dbReference type="NCBI Taxonomy" id="2320858"/>
    <lineage>
        <taxon>Bacteria</taxon>
        <taxon>Bacillati</taxon>
        <taxon>Bacillota</taxon>
        <taxon>Bacilli</taxon>
        <taxon>Bacillales</taxon>
        <taxon>Caryophanaceae</taxon>
        <taxon>Paenisporosarcina</taxon>
    </lineage>
</organism>
<dbReference type="AlphaFoldDB" id="A0A385YR06"/>
<dbReference type="SUPFAM" id="SSF88946">
    <property type="entry name" value="Sigma2 domain of RNA polymerase sigma factors"/>
    <property type="match status" value="1"/>
</dbReference>
<protein>
    <submittedName>
        <fullName evidence="7">Sigma-70 family RNA polymerase sigma factor</fullName>
    </submittedName>
</protein>
<evidence type="ECO:0000256" key="1">
    <source>
        <dbReference type="ARBA" id="ARBA00010641"/>
    </source>
</evidence>
<dbReference type="GO" id="GO:0006352">
    <property type="term" value="P:DNA-templated transcription initiation"/>
    <property type="evidence" value="ECO:0007669"/>
    <property type="project" value="InterPro"/>
</dbReference>
<keyword evidence="3" id="KW-0731">Sigma factor</keyword>
<dbReference type="InterPro" id="IPR039425">
    <property type="entry name" value="RNA_pol_sigma-70-like"/>
</dbReference>
<dbReference type="InterPro" id="IPR036388">
    <property type="entry name" value="WH-like_DNA-bd_sf"/>
</dbReference>
<dbReference type="OrthoDB" id="9794508at2"/>
<dbReference type="PANTHER" id="PTHR43133">
    <property type="entry name" value="RNA POLYMERASE ECF-TYPE SIGMA FACTO"/>
    <property type="match status" value="1"/>
</dbReference>
<dbReference type="PANTHER" id="PTHR43133:SF60">
    <property type="entry name" value="RNA POLYMERASE SIGMA FACTOR SIGV"/>
    <property type="match status" value="1"/>
</dbReference>
<keyword evidence="2" id="KW-0805">Transcription regulation</keyword>
<dbReference type="InterPro" id="IPR013324">
    <property type="entry name" value="RNA_pol_sigma_r3/r4-like"/>
</dbReference>
<feature type="domain" description="RNA polymerase sigma factor 70 region 4 type 2" evidence="6">
    <location>
        <begin position="115"/>
        <end position="166"/>
    </location>
</feature>